<reference evidence="3 4" key="1">
    <citation type="submission" date="2017-08" db="EMBL/GenBank/DDBJ databases">
        <title>Whole Genome Sequence of Sphingobium hydrophobicum C1: Insights into Adaption to the Electronic-waste Contaminated Sediment.</title>
        <authorList>
            <person name="Song D."/>
            <person name="Chen X."/>
            <person name="Xu M."/>
        </authorList>
    </citation>
    <scope>NUCLEOTIDE SEQUENCE [LARGE SCALE GENOMIC DNA]</scope>
    <source>
        <strain evidence="3 4">C1</strain>
    </source>
</reference>
<dbReference type="AlphaFoldDB" id="A0A249MS11"/>
<dbReference type="InterPro" id="IPR011105">
    <property type="entry name" value="Cell_wall_hydrolase_SleB"/>
</dbReference>
<dbReference type="EMBL" id="CP022745">
    <property type="protein sequence ID" value="ASY44150.1"/>
    <property type="molecule type" value="Genomic_DNA"/>
</dbReference>
<dbReference type="KEGG" id="shyd:CJD35_06620"/>
<keyword evidence="1" id="KW-0472">Membrane</keyword>
<evidence type="ECO:0000313" key="3">
    <source>
        <dbReference type="EMBL" id="ASY44150.1"/>
    </source>
</evidence>
<dbReference type="GO" id="GO:0016787">
    <property type="term" value="F:hydrolase activity"/>
    <property type="evidence" value="ECO:0007669"/>
    <property type="project" value="UniProtKB-KW"/>
</dbReference>
<evidence type="ECO:0000259" key="2">
    <source>
        <dbReference type="Pfam" id="PF07486"/>
    </source>
</evidence>
<gene>
    <name evidence="3" type="ORF">CJD35_06620</name>
</gene>
<evidence type="ECO:0000313" key="4">
    <source>
        <dbReference type="Proteomes" id="UP000217141"/>
    </source>
</evidence>
<keyword evidence="3" id="KW-0378">Hydrolase</keyword>
<dbReference type="InterPro" id="IPR042047">
    <property type="entry name" value="SleB_dom1"/>
</dbReference>
<evidence type="ECO:0000256" key="1">
    <source>
        <dbReference type="SAM" id="Phobius"/>
    </source>
</evidence>
<feature type="transmembrane region" description="Helical" evidence="1">
    <location>
        <begin position="35"/>
        <end position="56"/>
    </location>
</feature>
<keyword evidence="1" id="KW-1133">Transmembrane helix</keyword>
<feature type="domain" description="Cell wall hydrolase SleB" evidence="2">
    <location>
        <begin position="151"/>
        <end position="259"/>
    </location>
</feature>
<dbReference type="RefSeq" id="WP_026002156.1">
    <property type="nucleotide sequence ID" value="NZ_CP022745.1"/>
</dbReference>
<organism evidence="3 4">
    <name type="scientific">Sphingobium xenophagum</name>
    <dbReference type="NCBI Taxonomy" id="121428"/>
    <lineage>
        <taxon>Bacteria</taxon>
        <taxon>Pseudomonadati</taxon>
        <taxon>Pseudomonadota</taxon>
        <taxon>Alphaproteobacteria</taxon>
        <taxon>Sphingomonadales</taxon>
        <taxon>Sphingomonadaceae</taxon>
        <taxon>Sphingobium</taxon>
    </lineage>
</organism>
<dbReference type="Pfam" id="PF07486">
    <property type="entry name" value="Hydrolase_2"/>
    <property type="match status" value="1"/>
</dbReference>
<keyword evidence="1" id="KW-0812">Transmembrane</keyword>
<sequence>MTASPPSADQSADIDPAVVEYAVTRRWGKPSARQTVAILLCGLILAAGLSLAVHFVDALTAVPSQPDYGVPPNYDPRSHMATGRSATGVEPPPLIFKPLAAPDARAINAAQPFSTAPRPPAPPFIYSGSADNWRRAQECLASAAYYEAGDDPVGQRAVAQVVVNRVRHPAFPKSVCGVVFQGSERAIGCQFTFTCDGSIARRRPSASAWSRALIAAKAALNGYVFGAVSTATHYHTDYVVPYWSAQMDKLVMVRGHIFFRWSHAGMLRRVSMSDEPVIASIASLSGDQKKEDGPSSILSYDLAKMGDWRDRSSVANGADRKDAGADVPAWILKGSRLHDAAPAAGAYMLSLEPGAFAGSYAVTAYRMCRDKPECTVIGWLNPGDLPSGSVISAAAARTMSFFYRVDGDRRKETVLFDCAVIDRPDPRQCLPDNRMGLLPK</sequence>
<proteinExistence type="predicted"/>
<dbReference type="Gene3D" id="1.10.10.2520">
    <property type="entry name" value="Cell wall hydrolase SleB, domain 1"/>
    <property type="match status" value="1"/>
</dbReference>
<protein>
    <submittedName>
        <fullName evidence="3">Cell wall hydrolase</fullName>
    </submittedName>
</protein>
<name>A0A249MS11_SPHXE</name>
<accession>A0A249MS11</accession>
<dbReference type="Proteomes" id="UP000217141">
    <property type="component" value="Chromosome I"/>
</dbReference>